<accession>A0ABR4QAB3</accession>
<proteinExistence type="predicted"/>
<keyword evidence="2" id="KW-1185">Reference proteome</keyword>
<organism evidence="1 2">
    <name type="scientific">Taenia crassiceps</name>
    <dbReference type="NCBI Taxonomy" id="6207"/>
    <lineage>
        <taxon>Eukaryota</taxon>
        <taxon>Metazoa</taxon>
        <taxon>Spiralia</taxon>
        <taxon>Lophotrochozoa</taxon>
        <taxon>Platyhelminthes</taxon>
        <taxon>Cestoda</taxon>
        <taxon>Eucestoda</taxon>
        <taxon>Cyclophyllidea</taxon>
        <taxon>Taeniidae</taxon>
        <taxon>Taenia</taxon>
    </lineage>
</organism>
<protein>
    <submittedName>
        <fullName evidence="1">Uncharacterized protein</fullName>
    </submittedName>
</protein>
<dbReference type="Proteomes" id="UP001651158">
    <property type="component" value="Unassembled WGS sequence"/>
</dbReference>
<name>A0ABR4QAB3_9CEST</name>
<dbReference type="EMBL" id="JAKROA010000005">
    <property type="protein sequence ID" value="KAL5106668.1"/>
    <property type="molecule type" value="Genomic_DNA"/>
</dbReference>
<evidence type="ECO:0000313" key="2">
    <source>
        <dbReference type="Proteomes" id="UP001651158"/>
    </source>
</evidence>
<evidence type="ECO:0000313" key="1">
    <source>
        <dbReference type="EMBL" id="KAL5106668.1"/>
    </source>
</evidence>
<sequence>MERYGFSSFTKSKSHVHSLEVAGSVSKPLFVCRISVTMEILLRLIRWRFQYDLREAVLTYCTLAEQIGETNDPFAPRSGSLRGRAECVTLIHEYLCQSPLL</sequence>
<gene>
    <name evidence="1" type="ORF">TcWFU_002759</name>
</gene>
<comment type="caution">
    <text evidence="1">The sequence shown here is derived from an EMBL/GenBank/DDBJ whole genome shotgun (WGS) entry which is preliminary data.</text>
</comment>
<reference evidence="1 2" key="1">
    <citation type="journal article" date="2022" name="Front. Cell. Infect. Microbiol.">
        <title>The Genomes of Two Strains of Taenia crassiceps the Animal Model for the Study of Human Cysticercosis.</title>
        <authorList>
            <person name="Bobes R.J."/>
            <person name="Estrada K."/>
            <person name="Rios-Valencia D.G."/>
            <person name="Calderon-Gallegos A."/>
            <person name="de la Torre P."/>
            <person name="Carrero J.C."/>
            <person name="Sanchez-Flores A."/>
            <person name="Laclette J.P."/>
        </authorList>
    </citation>
    <scope>NUCLEOTIDE SEQUENCE [LARGE SCALE GENOMIC DNA]</scope>
    <source>
        <strain evidence="1">WFUcys</strain>
    </source>
</reference>